<dbReference type="OrthoDB" id="7464126at2759"/>
<dbReference type="AlphaFoldDB" id="A0A8J4XPF7"/>
<comment type="caution">
    <text evidence="5">The sequence shown here is derived from an EMBL/GenBank/DDBJ whole genome shotgun (WGS) entry which is preliminary data.</text>
</comment>
<comment type="similarity">
    <text evidence="1">Belongs to the ankyrin SOCS box (ASB) family.</text>
</comment>
<protein>
    <submittedName>
        <fullName evidence="5">Ankyrin repeat domain-containing protein 17</fullName>
    </submittedName>
</protein>
<sequence>MQQVNGPADCYLQPHGGASHVLEAAQKGHPASVNQYLKQNGDVNATYKGDTLLHAACSHGRENVLCILLLNKKLCVNLRNRYNETGLMTAAANGYKNCVETLFEYNHKAYVGPTYVSSAARGKCTMEDRWEFAHRRISGPL</sequence>
<dbReference type="PROSITE" id="PS50088">
    <property type="entry name" value="ANK_REPEAT"/>
    <property type="match status" value="1"/>
</dbReference>
<dbReference type="PANTHER" id="PTHR24136">
    <property type="entry name" value="SOWAH (DROSOPHILA) HOMOLOG"/>
    <property type="match status" value="1"/>
</dbReference>
<dbReference type="GO" id="GO:0045732">
    <property type="term" value="P:positive regulation of protein catabolic process"/>
    <property type="evidence" value="ECO:0007669"/>
    <property type="project" value="TreeGrafter"/>
</dbReference>
<name>A0A8J4XPF7_CHIOP</name>
<dbReference type="InterPro" id="IPR002110">
    <property type="entry name" value="Ankyrin_rpt"/>
</dbReference>
<dbReference type="SMART" id="SM00248">
    <property type="entry name" value="ANK"/>
    <property type="match status" value="3"/>
</dbReference>
<keyword evidence="6" id="KW-1185">Reference proteome</keyword>
<evidence type="ECO:0000256" key="2">
    <source>
        <dbReference type="ARBA" id="ARBA00022737"/>
    </source>
</evidence>
<dbReference type="InterPro" id="IPR051573">
    <property type="entry name" value="Ankyrin-SOCS_box_domain"/>
</dbReference>
<evidence type="ECO:0000256" key="4">
    <source>
        <dbReference type="PROSITE-ProRule" id="PRU00023"/>
    </source>
</evidence>
<evidence type="ECO:0000313" key="6">
    <source>
        <dbReference type="Proteomes" id="UP000770661"/>
    </source>
</evidence>
<proteinExistence type="inferred from homology"/>
<evidence type="ECO:0000256" key="3">
    <source>
        <dbReference type="ARBA" id="ARBA00023043"/>
    </source>
</evidence>
<dbReference type="Pfam" id="PF12796">
    <property type="entry name" value="Ank_2"/>
    <property type="match status" value="1"/>
</dbReference>
<dbReference type="Proteomes" id="UP000770661">
    <property type="component" value="Unassembled WGS sequence"/>
</dbReference>
<keyword evidence="2" id="KW-0677">Repeat</keyword>
<evidence type="ECO:0000313" key="5">
    <source>
        <dbReference type="EMBL" id="KAG0711352.1"/>
    </source>
</evidence>
<keyword evidence="3 4" id="KW-0040">ANK repeat</keyword>
<reference evidence="5" key="1">
    <citation type="submission" date="2020-07" db="EMBL/GenBank/DDBJ databases">
        <title>The High-quality genome of the commercially important snow crab, Chionoecetes opilio.</title>
        <authorList>
            <person name="Jeong J.-H."/>
            <person name="Ryu S."/>
        </authorList>
    </citation>
    <scope>NUCLEOTIDE SEQUENCE</scope>
    <source>
        <strain evidence="5">MADBK_172401_WGS</strain>
        <tissue evidence="5">Digestive gland</tissue>
    </source>
</reference>
<dbReference type="SUPFAM" id="SSF48403">
    <property type="entry name" value="Ankyrin repeat"/>
    <property type="match status" value="1"/>
</dbReference>
<dbReference type="Gene3D" id="1.25.40.20">
    <property type="entry name" value="Ankyrin repeat-containing domain"/>
    <property type="match status" value="1"/>
</dbReference>
<organism evidence="5 6">
    <name type="scientific">Chionoecetes opilio</name>
    <name type="common">Atlantic snow crab</name>
    <name type="synonym">Cancer opilio</name>
    <dbReference type="NCBI Taxonomy" id="41210"/>
    <lineage>
        <taxon>Eukaryota</taxon>
        <taxon>Metazoa</taxon>
        <taxon>Ecdysozoa</taxon>
        <taxon>Arthropoda</taxon>
        <taxon>Crustacea</taxon>
        <taxon>Multicrustacea</taxon>
        <taxon>Malacostraca</taxon>
        <taxon>Eumalacostraca</taxon>
        <taxon>Eucarida</taxon>
        <taxon>Decapoda</taxon>
        <taxon>Pleocyemata</taxon>
        <taxon>Brachyura</taxon>
        <taxon>Eubrachyura</taxon>
        <taxon>Majoidea</taxon>
        <taxon>Majidae</taxon>
        <taxon>Chionoecetes</taxon>
    </lineage>
</organism>
<dbReference type="GO" id="GO:0016567">
    <property type="term" value="P:protein ubiquitination"/>
    <property type="evidence" value="ECO:0007669"/>
    <property type="project" value="TreeGrafter"/>
</dbReference>
<gene>
    <name evidence="5" type="primary">Ankrd17_0</name>
    <name evidence="5" type="ORF">GWK47_020776</name>
</gene>
<accession>A0A8J4XPF7</accession>
<feature type="repeat" description="ANK" evidence="4">
    <location>
        <begin position="48"/>
        <end position="81"/>
    </location>
</feature>
<dbReference type="EMBL" id="JACEEZ010023388">
    <property type="protein sequence ID" value="KAG0711352.1"/>
    <property type="molecule type" value="Genomic_DNA"/>
</dbReference>
<dbReference type="InterPro" id="IPR036770">
    <property type="entry name" value="Ankyrin_rpt-contain_sf"/>
</dbReference>
<dbReference type="PANTHER" id="PTHR24136:SF15">
    <property type="entry name" value="ANK_REP_REGION DOMAIN-CONTAINING PROTEIN"/>
    <property type="match status" value="1"/>
</dbReference>
<evidence type="ECO:0000256" key="1">
    <source>
        <dbReference type="ARBA" id="ARBA00005949"/>
    </source>
</evidence>